<dbReference type="Gene3D" id="1.20.120.1750">
    <property type="match status" value="1"/>
</dbReference>
<dbReference type="EMBL" id="JAQQWK010000002">
    <property type="protein sequence ID" value="KAK8051286.1"/>
    <property type="molecule type" value="Genomic_DNA"/>
</dbReference>
<keyword evidence="1" id="KW-0808">Transferase</keyword>
<keyword evidence="5" id="KW-0833">Ubl conjugation pathway</keyword>
<proteinExistence type="predicted"/>
<protein>
    <submittedName>
        <fullName evidence="9">E3 ubiquitin-protein ligase</fullName>
    </submittedName>
</protein>
<feature type="region of interest" description="Disordered" evidence="7">
    <location>
        <begin position="578"/>
        <end position="691"/>
    </location>
</feature>
<evidence type="ECO:0000256" key="5">
    <source>
        <dbReference type="ARBA" id="ARBA00022786"/>
    </source>
</evidence>
<feature type="compositionally biased region" description="Basic residues" evidence="7">
    <location>
        <begin position="137"/>
        <end position="146"/>
    </location>
</feature>
<sequence length="718" mass="81253">MRARESLPSRAHRREPAVPRRDAKVPIGFKVGFKVGVKVGFKVGFRVGFRVGVRVRVGFKVSFRVGFKVGLRVGLGNEVKNEIKVHVNIRSSSESRDSSSDSSESLPPAPRITEEKGRQRRREKEVVRALPETKPSTSRRHAHGRDRRAIEPVIHEVDSDAESARVLIVIVIAITIIENVVVRYGQLHHPTGTALKKVYESGPVYSPRRSLSRSQTTYSSQSYASSKRSSTILGSFFGSSVASQRASKPTKLVECVACLDDDLPSRKTAKLMCGHRMCHSCLKRKFRLSTKDPQQMPPKCCTEDHILLKHVDRLFDNNFKRLWNQKFAEYSTHNRIYCPRPSCGEWIKPNRVEKLKDGRKWHKSQDCPNDEATKAILQQAKEKGWQRCFNCNFLVELEEGCNHMKCRCKSEFCMICGAPWKTCECPWFNYDRNEVVRSGHNHAHRVRVSHDRSAERARGSIRDVQSAHGSSLSRRSRPRDHERQLVRRRRPEQRSEPHEDSDDDYNGRYGDIIGIGNAAGHFMNDDYRRVAHSQLAPPMPPPVHPVPFERMNSGDYVSGVTRARGMYADSMDRRLADRFSESRPSNSPIPRAFSGPMSPPPLPPHPPRNLGPPPPPSVPHTAPMMRRHTMEDDMFSSSQSQSQRLSERMKPRYARQRDHDSEASAYGPPGAMRWPDSNPRKGSALAGLTGLGRGANRVDEWRVHVQPEPPGPDGISVG</sequence>
<dbReference type="InterPro" id="IPR017907">
    <property type="entry name" value="Znf_RING_CS"/>
</dbReference>
<gene>
    <name evidence="9" type="ORF">PG993_002671</name>
</gene>
<evidence type="ECO:0000256" key="2">
    <source>
        <dbReference type="ARBA" id="ARBA00022723"/>
    </source>
</evidence>
<keyword evidence="10" id="KW-1185">Reference proteome</keyword>
<evidence type="ECO:0000256" key="1">
    <source>
        <dbReference type="ARBA" id="ARBA00022679"/>
    </source>
</evidence>
<evidence type="ECO:0000259" key="8">
    <source>
        <dbReference type="PROSITE" id="PS51873"/>
    </source>
</evidence>
<dbReference type="PANTHER" id="PTHR11685">
    <property type="entry name" value="RBR FAMILY RING FINGER AND IBR DOMAIN-CONTAINING"/>
    <property type="match status" value="1"/>
</dbReference>
<feature type="domain" description="RING-type" evidence="8">
    <location>
        <begin position="251"/>
        <end position="434"/>
    </location>
</feature>
<keyword evidence="3" id="KW-0677">Repeat</keyword>
<reference evidence="9 10" key="1">
    <citation type="submission" date="2023-01" db="EMBL/GenBank/DDBJ databases">
        <title>Analysis of 21 Apiospora genomes using comparative genomics revels a genus with tremendous synthesis potential of carbohydrate active enzymes and secondary metabolites.</title>
        <authorList>
            <person name="Sorensen T."/>
        </authorList>
    </citation>
    <scope>NUCLEOTIDE SEQUENCE [LARGE SCALE GENOMIC DNA]</scope>
    <source>
        <strain evidence="9 10">CBS 33761</strain>
    </source>
</reference>
<keyword evidence="2" id="KW-0479">Metal-binding</keyword>
<dbReference type="InterPro" id="IPR013083">
    <property type="entry name" value="Znf_RING/FYVE/PHD"/>
</dbReference>
<feature type="compositionally biased region" description="Pro residues" evidence="7">
    <location>
        <begin position="597"/>
        <end position="618"/>
    </location>
</feature>
<feature type="region of interest" description="Disordered" evidence="7">
    <location>
        <begin position="90"/>
        <end position="147"/>
    </location>
</feature>
<organism evidence="9 10">
    <name type="scientific">Apiospora rasikravindrae</name>
    <dbReference type="NCBI Taxonomy" id="990691"/>
    <lineage>
        <taxon>Eukaryota</taxon>
        <taxon>Fungi</taxon>
        <taxon>Dikarya</taxon>
        <taxon>Ascomycota</taxon>
        <taxon>Pezizomycotina</taxon>
        <taxon>Sordariomycetes</taxon>
        <taxon>Xylariomycetidae</taxon>
        <taxon>Amphisphaeriales</taxon>
        <taxon>Apiosporaceae</taxon>
        <taxon>Apiospora</taxon>
    </lineage>
</organism>
<evidence type="ECO:0000256" key="4">
    <source>
        <dbReference type="ARBA" id="ARBA00022771"/>
    </source>
</evidence>
<dbReference type="Gene3D" id="3.30.40.10">
    <property type="entry name" value="Zinc/RING finger domain, C3HC4 (zinc finger)"/>
    <property type="match status" value="1"/>
</dbReference>
<dbReference type="Proteomes" id="UP001444661">
    <property type="component" value="Unassembled WGS sequence"/>
</dbReference>
<feature type="compositionally biased region" description="Basic and acidic residues" evidence="7">
    <location>
        <begin position="448"/>
        <end position="461"/>
    </location>
</feature>
<keyword evidence="6" id="KW-0862">Zinc</keyword>
<evidence type="ECO:0000256" key="6">
    <source>
        <dbReference type="ARBA" id="ARBA00022833"/>
    </source>
</evidence>
<feature type="compositionally biased region" description="Basic and acidic residues" evidence="7">
    <location>
        <begin position="645"/>
        <end position="662"/>
    </location>
</feature>
<dbReference type="PROSITE" id="PS51873">
    <property type="entry name" value="TRIAD"/>
    <property type="match status" value="1"/>
</dbReference>
<dbReference type="PROSITE" id="PS00518">
    <property type="entry name" value="ZF_RING_1"/>
    <property type="match status" value="1"/>
</dbReference>
<accession>A0ABR1TXB0</accession>
<comment type="caution">
    <text evidence="9">The sequence shown here is derived from an EMBL/GenBank/DDBJ whole genome shotgun (WGS) entry which is preliminary data.</text>
</comment>
<evidence type="ECO:0000256" key="7">
    <source>
        <dbReference type="SAM" id="MobiDB-lite"/>
    </source>
</evidence>
<feature type="compositionally biased region" description="Basic and acidic residues" evidence="7">
    <location>
        <begin position="112"/>
        <end position="127"/>
    </location>
</feature>
<dbReference type="InterPro" id="IPR044066">
    <property type="entry name" value="TRIAD_supradom"/>
</dbReference>
<evidence type="ECO:0000256" key="3">
    <source>
        <dbReference type="ARBA" id="ARBA00022737"/>
    </source>
</evidence>
<keyword evidence="4" id="KW-0863">Zinc-finger</keyword>
<name>A0ABR1TXB0_9PEZI</name>
<evidence type="ECO:0000313" key="10">
    <source>
        <dbReference type="Proteomes" id="UP001444661"/>
    </source>
</evidence>
<dbReference type="InterPro" id="IPR031127">
    <property type="entry name" value="E3_UB_ligase_RBR"/>
</dbReference>
<dbReference type="SUPFAM" id="SSF57850">
    <property type="entry name" value="RING/U-box"/>
    <property type="match status" value="2"/>
</dbReference>
<evidence type="ECO:0000313" key="9">
    <source>
        <dbReference type="EMBL" id="KAK8051286.1"/>
    </source>
</evidence>
<dbReference type="CDD" id="cd22584">
    <property type="entry name" value="Rcat_RBR_unk"/>
    <property type="match status" value="1"/>
</dbReference>
<dbReference type="Pfam" id="PF22191">
    <property type="entry name" value="IBR_1"/>
    <property type="match status" value="1"/>
</dbReference>
<feature type="region of interest" description="Disordered" evidence="7">
    <location>
        <begin position="443"/>
        <end position="508"/>
    </location>
</feature>